<dbReference type="PANTHER" id="PTHR47691:SF3">
    <property type="entry name" value="HTH-TYPE TRANSCRIPTIONAL REGULATOR RV0890C-RELATED"/>
    <property type="match status" value="1"/>
</dbReference>
<dbReference type="InterPro" id="IPR001867">
    <property type="entry name" value="OmpR/PhoB-type_DNA-bd"/>
</dbReference>
<dbReference type="Gene3D" id="1.25.40.10">
    <property type="entry name" value="Tetratricopeptide repeat domain"/>
    <property type="match status" value="1"/>
</dbReference>
<evidence type="ECO:0000259" key="5">
    <source>
        <dbReference type="PROSITE" id="PS51755"/>
    </source>
</evidence>
<accession>A0ABT6WC83</accession>
<dbReference type="EMBL" id="JASCTH010000001">
    <property type="protein sequence ID" value="MDI6097342.1"/>
    <property type="molecule type" value="Genomic_DNA"/>
</dbReference>
<comment type="caution">
    <text evidence="6">The sequence shown here is derived from an EMBL/GenBank/DDBJ whole genome shotgun (WGS) entry which is preliminary data.</text>
</comment>
<dbReference type="Proteomes" id="UP001241758">
    <property type="component" value="Unassembled WGS sequence"/>
</dbReference>
<keyword evidence="7" id="KW-1185">Reference proteome</keyword>
<dbReference type="SMART" id="SM01043">
    <property type="entry name" value="BTAD"/>
    <property type="match status" value="1"/>
</dbReference>
<dbReference type="InterPro" id="IPR005158">
    <property type="entry name" value="BTAD"/>
</dbReference>
<reference evidence="6 7" key="1">
    <citation type="submission" date="2023-05" db="EMBL/GenBank/DDBJ databases">
        <title>Actinoplanes sp. NEAU-A12 genome sequencing.</title>
        <authorList>
            <person name="Wang Z.-S."/>
        </authorList>
    </citation>
    <scope>NUCLEOTIDE SEQUENCE [LARGE SCALE GENOMIC DNA]</scope>
    <source>
        <strain evidence="6 7">NEAU-A12</strain>
    </source>
</reference>
<dbReference type="PANTHER" id="PTHR47691">
    <property type="entry name" value="REGULATOR-RELATED"/>
    <property type="match status" value="1"/>
</dbReference>
<dbReference type="InterPro" id="IPR016032">
    <property type="entry name" value="Sig_transdc_resp-reg_C-effctor"/>
</dbReference>
<name>A0ABT6WC83_9ACTN</name>
<dbReference type="CDD" id="cd15831">
    <property type="entry name" value="BTAD"/>
    <property type="match status" value="1"/>
</dbReference>
<feature type="domain" description="OmpR/PhoB-type" evidence="5">
    <location>
        <begin position="1"/>
        <end position="97"/>
    </location>
</feature>
<feature type="compositionally biased region" description="Pro residues" evidence="4">
    <location>
        <begin position="251"/>
        <end position="260"/>
    </location>
</feature>
<evidence type="ECO:0000256" key="1">
    <source>
        <dbReference type="ARBA" id="ARBA00005820"/>
    </source>
</evidence>
<dbReference type="InterPro" id="IPR027417">
    <property type="entry name" value="P-loop_NTPase"/>
</dbReference>
<dbReference type="SUPFAM" id="SSF52540">
    <property type="entry name" value="P-loop containing nucleoside triphosphate hydrolases"/>
    <property type="match status" value="1"/>
</dbReference>
<dbReference type="InterPro" id="IPR011990">
    <property type="entry name" value="TPR-like_helical_dom_sf"/>
</dbReference>
<keyword evidence="2 3" id="KW-0238">DNA-binding</keyword>
<dbReference type="Pfam" id="PF03704">
    <property type="entry name" value="BTAD"/>
    <property type="match status" value="1"/>
</dbReference>
<dbReference type="Gene3D" id="1.10.10.10">
    <property type="entry name" value="Winged helix-like DNA-binding domain superfamily/Winged helix DNA-binding domain"/>
    <property type="match status" value="1"/>
</dbReference>
<evidence type="ECO:0000256" key="2">
    <source>
        <dbReference type="ARBA" id="ARBA00023125"/>
    </source>
</evidence>
<dbReference type="SMART" id="SM00862">
    <property type="entry name" value="Trans_reg_C"/>
    <property type="match status" value="1"/>
</dbReference>
<proteinExistence type="inferred from homology"/>
<dbReference type="RefSeq" id="WP_282756697.1">
    <property type="nucleotide sequence ID" value="NZ_JASCTH010000001.1"/>
</dbReference>
<evidence type="ECO:0000313" key="7">
    <source>
        <dbReference type="Proteomes" id="UP001241758"/>
    </source>
</evidence>
<evidence type="ECO:0000313" key="6">
    <source>
        <dbReference type="EMBL" id="MDI6097342.1"/>
    </source>
</evidence>
<comment type="similarity">
    <text evidence="1">Belongs to the AfsR/DnrI/RedD regulatory family.</text>
</comment>
<evidence type="ECO:0000256" key="4">
    <source>
        <dbReference type="SAM" id="MobiDB-lite"/>
    </source>
</evidence>
<dbReference type="SUPFAM" id="SSF46894">
    <property type="entry name" value="C-terminal effector domain of the bipartite response regulators"/>
    <property type="match status" value="1"/>
</dbReference>
<feature type="region of interest" description="Disordered" evidence="4">
    <location>
        <begin position="247"/>
        <end position="272"/>
    </location>
</feature>
<protein>
    <submittedName>
        <fullName evidence="6">BTAD domain-containing putative transcriptional regulator</fullName>
    </submittedName>
</protein>
<sequence length="1092" mass="114827">MSVDTERLRVALLGELRVRRGDTGVPVPGTRLRGLLARLAVAGGRPVPPGLLADALWPDERPADPANALQSLISRLRRLLGGGDTVTQTEGGYRLAVEPGDVDAGLFERLAAAGRERLRAGDPAGAAGPLGEAAGLVRGPVAAELAEIAPAYATRLTQTVVQAAADLAEAELAMGEPGQAAARLTGLLAEHPVDERLAALLIDALDGQGRQADALAVYERIREHLADRLGADPGAALRKRHLRLLRGAPAVSPPGSPVVPPASEDRPPPSNNLPAALTSFVGRADDLTRIDALLATGRLVTVLGPGGAGKTRLAVEAARRRAGDFRDGVWLVDLASVTEPAKVGAAVVASAGLRGSALFENAGRVRPDGRGDLDVIADRLYGREILLVVDNCEHLVDAVAHLLSALLVRCPLLRVLATSREPLAIDGESLVPLGPLGLPEAGDTPSDAIRAPAVRLFAERAAAVRPGFAVDDGTVAEVVRIVRALDGLPLALELAAARLRTLGLSELADRLSDRFRLLTTGSRTAQPRHRTLRAVIAWSWNLLADDERILAERVAVLPGGVTASSAAAVTAGTPVAAGSVPDLLAALVDRSLLQLVPAGGRYRMLETLREYGIERLTEQGVLDDVRDLAARHMAALVTDHDARLRTAEQVGALRALRAEYDNVLAALRHLCDAGDAPAAVSLAMELCWYWQMLGRTADAAYWLRAALAVPGHVDPAVADCAEAVLVINHTAGEPGLRSETAERRTERLRELAHRLAGHRTLPGPAGVISAVVLHHAGESDLAARRIDQFVDGPDPWMSALAHLFRAQIAENNGDLDQLGRDVAAALDGFRALGDRWGQATVLPLRALTRQYDGDLDGALADLRAARGFAREFGSLDIADEIFIDMRWADLHMRRGEPDEATAALAAARARASRSGIREMLLLMDALEAGTLVWLGDLDRAHELITRAAGGLGPDRDGFPLMGGDHGCAIVHSIRALLALRHGDAESAEKALAIAYPAALQTGDMPILAMVAVNAGGLAALRGRPRDAALLLGAASRLRGSHDHTDLNVAAVAAQARSALGEEAFGQAYAAGWTAESAAARRLVDPARLALPS</sequence>
<gene>
    <name evidence="6" type="ORF">QLQ12_01840</name>
</gene>
<dbReference type="SUPFAM" id="SSF48452">
    <property type="entry name" value="TPR-like"/>
    <property type="match status" value="2"/>
</dbReference>
<feature type="DNA-binding region" description="OmpR/PhoB-type" evidence="3">
    <location>
        <begin position="1"/>
        <end position="97"/>
    </location>
</feature>
<evidence type="ECO:0000256" key="3">
    <source>
        <dbReference type="PROSITE-ProRule" id="PRU01091"/>
    </source>
</evidence>
<dbReference type="InterPro" id="IPR036388">
    <property type="entry name" value="WH-like_DNA-bd_sf"/>
</dbReference>
<organism evidence="6 7">
    <name type="scientific">Actinoplanes sandaracinus</name>
    <dbReference type="NCBI Taxonomy" id="3045177"/>
    <lineage>
        <taxon>Bacteria</taxon>
        <taxon>Bacillati</taxon>
        <taxon>Actinomycetota</taxon>
        <taxon>Actinomycetes</taxon>
        <taxon>Micromonosporales</taxon>
        <taxon>Micromonosporaceae</taxon>
        <taxon>Actinoplanes</taxon>
    </lineage>
</organism>
<dbReference type="PRINTS" id="PR00364">
    <property type="entry name" value="DISEASERSIST"/>
</dbReference>
<dbReference type="PROSITE" id="PS51755">
    <property type="entry name" value="OMPR_PHOB"/>
    <property type="match status" value="1"/>
</dbReference>
<dbReference type="Gene3D" id="3.40.50.300">
    <property type="entry name" value="P-loop containing nucleotide triphosphate hydrolases"/>
    <property type="match status" value="1"/>
</dbReference>